<evidence type="ECO:0000313" key="13">
    <source>
        <dbReference type="Proteomes" id="UP000001876"/>
    </source>
</evidence>
<dbReference type="Gene3D" id="1.50.40.10">
    <property type="entry name" value="Mitochondrial carrier domain"/>
    <property type="match status" value="2"/>
</dbReference>
<evidence type="ECO:0000256" key="6">
    <source>
        <dbReference type="ARBA" id="ARBA00022989"/>
    </source>
</evidence>
<evidence type="ECO:0000313" key="12">
    <source>
        <dbReference type="EMBL" id="EEH54874.1"/>
    </source>
</evidence>
<dbReference type="GO" id="GO:0055085">
    <property type="term" value="P:transmembrane transport"/>
    <property type="evidence" value="ECO:0007669"/>
    <property type="project" value="InterPro"/>
</dbReference>
<keyword evidence="4 8" id="KW-0812">Transmembrane</keyword>
<evidence type="ECO:0000256" key="1">
    <source>
        <dbReference type="ARBA" id="ARBA00004141"/>
    </source>
</evidence>
<feature type="repeat" description="Solcar" evidence="8">
    <location>
        <begin position="17"/>
        <end position="129"/>
    </location>
</feature>
<dbReference type="eggNOG" id="KOG0764">
    <property type="taxonomic scope" value="Eukaryota"/>
</dbReference>
<dbReference type="PROSITE" id="PS50920">
    <property type="entry name" value="SOLCAR"/>
    <property type="match status" value="3"/>
</dbReference>
<dbReference type="STRING" id="564608.C1MZI3"/>
<dbReference type="OrthoDB" id="269120at2759"/>
<keyword evidence="6 11" id="KW-1133">Transmembrane helix</keyword>
<dbReference type="RefSeq" id="XP_003061224.1">
    <property type="nucleotide sequence ID" value="XM_003061178.1"/>
</dbReference>
<dbReference type="GO" id="GO:0006862">
    <property type="term" value="P:nucleotide transport"/>
    <property type="evidence" value="ECO:0007669"/>
    <property type="project" value="InterPro"/>
</dbReference>
<name>C1MZI3_MICPC</name>
<feature type="transmembrane region" description="Helical" evidence="11">
    <location>
        <begin position="100"/>
        <end position="124"/>
    </location>
</feature>
<dbReference type="InterPro" id="IPR018108">
    <property type="entry name" value="MCP_transmembrane"/>
</dbReference>
<comment type="subcellular location">
    <subcellularLocation>
        <location evidence="1">Membrane</location>
        <topology evidence="1">Multi-pass membrane protein</topology>
    </subcellularLocation>
</comment>
<evidence type="ECO:0000256" key="7">
    <source>
        <dbReference type="ARBA" id="ARBA00023136"/>
    </source>
</evidence>
<evidence type="ECO:0000256" key="5">
    <source>
        <dbReference type="ARBA" id="ARBA00022737"/>
    </source>
</evidence>
<keyword evidence="7 8" id="KW-0472">Membrane</keyword>
<evidence type="ECO:0000256" key="2">
    <source>
        <dbReference type="ARBA" id="ARBA00006375"/>
    </source>
</evidence>
<evidence type="ECO:0000256" key="3">
    <source>
        <dbReference type="ARBA" id="ARBA00022448"/>
    </source>
</evidence>
<keyword evidence="3 9" id="KW-0813">Transport</keyword>
<evidence type="ECO:0000256" key="11">
    <source>
        <dbReference type="SAM" id="Phobius"/>
    </source>
</evidence>
<dbReference type="Pfam" id="PF00153">
    <property type="entry name" value="Mito_carr"/>
    <property type="match status" value="3"/>
</dbReference>
<feature type="repeat" description="Solcar" evidence="8">
    <location>
        <begin position="140"/>
        <end position="243"/>
    </location>
</feature>
<dbReference type="GeneID" id="9686398"/>
<gene>
    <name evidence="12" type="ORF">MICPUCDRAFT_60741</name>
</gene>
<dbReference type="AlphaFoldDB" id="C1MZI3"/>
<dbReference type="OMA" id="WVMYEQM"/>
<dbReference type="GO" id="GO:0016020">
    <property type="term" value="C:membrane"/>
    <property type="evidence" value="ECO:0007669"/>
    <property type="project" value="UniProtKB-SubCell"/>
</dbReference>
<dbReference type="KEGG" id="mpp:MICPUCDRAFT_60741"/>
<keyword evidence="5" id="KW-0677">Repeat</keyword>
<accession>C1MZI3</accession>
<feature type="transmembrane region" description="Helical" evidence="11">
    <location>
        <begin position="144"/>
        <end position="166"/>
    </location>
</feature>
<protein>
    <submittedName>
        <fullName evidence="12">Mitochondrial carrier family</fullName>
    </submittedName>
</protein>
<evidence type="ECO:0000256" key="10">
    <source>
        <dbReference type="SAM" id="MobiDB-lite"/>
    </source>
</evidence>
<dbReference type="SUPFAM" id="SSF103506">
    <property type="entry name" value="Mitochondrial carrier"/>
    <property type="match status" value="1"/>
</dbReference>
<evidence type="ECO:0000256" key="4">
    <source>
        <dbReference type="ARBA" id="ARBA00022692"/>
    </source>
</evidence>
<evidence type="ECO:0000256" key="8">
    <source>
        <dbReference type="PROSITE-ProRule" id="PRU00282"/>
    </source>
</evidence>
<comment type="similarity">
    <text evidence="2 9">Belongs to the mitochondrial carrier (TC 2.A.29) family.</text>
</comment>
<dbReference type="EMBL" id="GG663743">
    <property type="protein sequence ID" value="EEH54874.1"/>
    <property type="molecule type" value="Genomic_DNA"/>
</dbReference>
<keyword evidence="13" id="KW-1185">Reference proteome</keyword>
<evidence type="ECO:0000256" key="9">
    <source>
        <dbReference type="RuleBase" id="RU000488"/>
    </source>
</evidence>
<feature type="region of interest" description="Disordered" evidence="10">
    <location>
        <begin position="58"/>
        <end position="81"/>
    </location>
</feature>
<dbReference type="InterPro" id="IPR023395">
    <property type="entry name" value="MCP_dom_sf"/>
</dbReference>
<dbReference type="Proteomes" id="UP000001876">
    <property type="component" value="Unassembled WGS sequence"/>
</dbReference>
<feature type="compositionally biased region" description="Pro residues" evidence="10">
    <location>
        <begin position="65"/>
        <end position="80"/>
    </location>
</feature>
<reference evidence="12 13" key="1">
    <citation type="journal article" date="2009" name="Science">
        <title>Green evolution and dynamic adaptations revealed by genomes of the marine picoeukaryotes Micromonas.</title>
        <authorList>
            <person name="Worden A.Z."/>
            <person name="Lee J.H."/>
            <person name="Mock T."/>
            <person name="Rouze P."/>
            <person name="Simmons M.P."/>
            <person name="Aerts A.L."/>
            <person name="Allen A.E."/>
            <person name="Cuvelier M.L."/>
            <person name="Derelle E."/>
            <person name="Everett M.V."/>
            <person name="Foulon E."/>
            <person name="Grimwood J."/>
            <person name="Gundlach H."/>
            <person name="Henrissat B."/>
            <person name="Napoli C."/>
            <person name="McDonald S.M."/>
            <person name="Parker M.S."/>
            <person name="Rombauts S."/>
            <person name="Salamov A."/>
            <person name="Von Dassow P."/>
            <person name="Badger J.H."/>
            <person name="Coutinho P.M."/>
            <person name="Demir E."/>
            <person name="Dubchak I."/>
            <person name="Gentemann C."/>
            <person name="Eikrem W."/>
            <person name="Gready J.E."/>
            <person name="John U."/>
            <person name="Lanier W."/>
            <person name="Lindquist E.A."/>
            <person name="Lucas S."/>
            <person name="Mayer K.F."/>
            <person name="Moreau H."/>
            <person name="Not F."/>
            <person name="Otillar R."/>
            <person name="Panaud O."/>
            <person name="Pangilinan J."/>
            <person name="Paulsen I."/>
            <person name="Piegu B."/>
            <person name="Poliakov A."/>
            <person name="Robbens S."/>
            <person name="Schmutz J."/>
            <person name="Toulza E."/>
            <person name="Wyss T."/>
            <person name="Zelensky A."/>
            <person name="Zhou K."/>
            <person name="Armbrust E.V."/>
            <person name="Bhattacharya D."/>
            <person name="Goodenough U.W."/>
            <person name="Van de Peer Y."/>
            <person name="Grigoriev I.V."/>
        </authorList>
    </citation>
    <scope>NUCLEOTIDE SEQUENCE [LARGE SCALE GENOMIC DNA]</scope>
    <source>
        <strain evidence="12 13">CCMP1545</strain>
    </source>
</reference>
<organism evidence="13">
    <name type="scientific">Micromonas pusilla (strain CCMP1545)</name>
    <name type="common">Picoplanktonic green alga</name>
    <dbReference type="NCBI Taxonomy" id="564608"/>
    <lineage>
        <taxon>Eukaryota</taxon>
        <taxon>Viridiplantae</taxon>
        <taxon>Chlorophyta</taxon>
        <taxon>Mamiellophyceae</taxon>
        <taxon>Mamiellales</taxon>
        <taxon>Mamiellaceae</taxon>
        <taxon>Micromonas</taxon>
    </lineage>
</organism>
<dbReference type="InterPro" id="IPR044712">
    <property type="entry name" value="SLC25A32-like"/>
</dbReference>
<proteinExistence type="inferred from homology"/>
<sequence>MAPARDGGAAASTASNGAFWREAISGATAGMVTTLALQPLDVVKTRLQGARAASSASASSDVILPPAPRARSRPPPPRPLPVRSTIHAFKSIVRAEGARGLYAGLSPAVIGNTVAWSVYFHFYGAAKARWRRRYDDATELPSHAHLAAAAEAGLVVSLITNPIWVVKTRMTLQRRVAADAIPAAAAAAGAGNGAKPYAGFVDALRTIARAEGIGGLYKGITPSLVLVSHGALQFTAYERLKLAATRRDASGSGNATREPSALECAWLGVASKIFASAITYPSQVVRSRMQQRGAGGVESVGGVGGGGGGGGGGGEATPRAYDGFFQSLRRILRREGVFGLYKGMVPNVLRTLPSSGMTFLVYESTKSLLSQ</sequence>
<dbReference type="PANTHER" id="PTHR45683">
    <property type="entry name" value="MITOCHONDRIAL NICOTINAMIDE ADENINE DINUCLEOTIDE TRANSPORTER 1-RELATED-RELATED"/>
    <property type="match status" value="1"/>
</dbReference>
<feature type="repeat" description="Solcar" evidence="8">
    <location>
        <begin position="259"/>
        <end position="368"/>
    </location>
</feature>